<dbReference type="AlphaFoldDB" id="A0A2C9WHA7"/>
<dbReference type="EMBL" id="CM004388">
    <property type="protein sequence ID" value="OAY58436.1"/>
    <property type="molecule type" value="Genomic_DNA"/>
</dbReference>
<reference evidence="1" key="1">
    <citation type="submission" date="2016-02" db="EMBL/GenBank/DDBJ databases">
        <title>WGS assembly of Manihot esculenta.</title>
        <authorList>
            <person name="Bredeson J.V."/>
            <person name="Prochnik S.E."/>
            <person name="Lyons J.B."/>
            <person name="Schmutz J."/>
            <person name="Grimwood J."/>
            <person name="Vrebalov J."/>
            <person name="Bart R.S."/>
            <person name="Amuge T."/>
            <person name="Ferguson M.E."/>
            <person name="Green R."/>
            <person name="Putnam N."/>
            <person name="Stites J."/>
            <person name="Rounsley S."/>
            <person name="Rokhsar D.S."/>
        </authorList>
    </citation>
    <scope>NUCLEOTIDE SEQUENCE [LARGE SCALE GENOMIC DNA]</scope>
    <source>
        <tissue evidence="1">Leaf</tissue>
    </source>
</reference>
<proteinExistence type="predicted"/>
<protein>
    <submittedName>
        <fullName evidence="1">Uncharacterized protein</fullName>
    </submittedName>
</protein>
<evidence type="ECO:0000313" key="1">
    <source>
        <dbReference type="EMBL" id="OAY58436.1"/>
    </source>
</evidence>
<name>A0A2C9WHA7_MANES</name>
<accession>A0A2C9WHA7</accession>
<sequence>MASRGGRKSLTSTSLLHHLLQFTSTNLHHHHHATRLCLRFHSFKESNARIKKDEIKR</sequence>
<gene>
    <name evidence="1" type="ORF">MANES_02G177700</name>
</gene>
<organism evidence="1">
    <name type="scientific">Manihot esculenta</name>
    <name type="common">Cassava</name>
    <name type="synonym">Jatropha manihot</name>
    <dbReference type="NCBI Taxonomy" id="3983"/>
    <lineage>
        <taxon>Eukaryota</taxon>
        <taxon>Viridiplantae</taxon>
        <taxon>Streptophyta</taxon>
        <taxon>Embryophyta</taxon>
        <taxon>Tracheophyta</taxon>
        <taxon>Spermatophyta</taxon>
        <taxon>Magnoliopsida</taxon>
        <taxon>eudicotyledons</taxon>
        <taxon>Gunneridae</taxon>
        <taxon>Pentapetalae</taxon>
        <taxon>rosids</taxon>
        <taxon>fabids</taxon>
        <taxon>Malpighiales</taxon>
        <taxon>Euphorbiaceae</taxon>
        <taxon>Crotonoideae</taxon>
        <taxon>Manihoteae</taxon>
        <taxon>Manihot</taxon>
    </lineage>
</organism>